<dbReference type="AlphaFoldDB" id="A0A1B1S1D4"/>
<dbReference type="PANTHER" id="PTHR36110:SF2">
    <property type="entry name" value="RING-CLEAVING DIOXYGENASE MHQE-RELATED"/>
    <property type="match status" value="1"/>
</dbReference>
<dbReference type="PANTHER" id="PTHR36110">
    <property type="entry name" value="RING-CLEAVING DIOXYGENASE MHQE-RELATED"/>
    <property type="match status" value="1"/>
</dbReference>
<dbReference type="PROSITE" id="PS51819">
    <property type="entry name" value="VOC"/>
    <property type="match status" value="2"/>
</dbReference>
<dbReference type="EMBL" id="CP016540">
    <property type="protein sequence ID" value="ANU27000.1"/>
    <property type="molecule type" value="Genomic_DNA"/>
</dbReference>
<reference evidence="2" key="1">
    <citation type="submission" date="2016-10" db="EMBL/GenBank/DDBJ databases">
        <authorList>
            <person name="See-Too W.S."/>
        </authorList>
    </citation>
    <scope>NUCLEOTIDE SEQUENCE</scope>
    <source>
        <strain evidence="2">L10.15</strain>
    </source>
</reference>
<keyword evidence="3" id="KW-1185">Reference proteome</keyword>
<feature type="domain" description="VOC" evidence="1">
    <location>
        <begin position="151"/>
        <end position="268"/>
    </location>
</feature>
<dbReference type="SUPFAM" id="SSF54593">
    <property type="entry name" value="Glyoxalase/Bleomycin resistance protein/Dihydroxybiphenyl dioxygenase"/>
    <property type="match status" value="1"/>
</dbReference>
<dbReference type="RefSeq" id="WP_049693789.1">
    <property type="nucleotide sequence ID" value="NZ_CP016540.2"/>
</dbReference>
<name>A0A1B1S1D4_9BACL</name>
<dbReference type="Proteomes" id="UP000053354">
    <property type="component" value="Chromosome"/>
</dbReference>
<dbReference type="InterPro" id="IPR004360">
    <property type="entry name" value="Glyas_Fos-R_dOase_dom"/>
</dbReference>
<organism evidence="2 3">
    <name type="scientific">Planococcus versutus</name>
    <dbReference type="NCBI Taxonomy" id="1302659"/>
    <lineage>
        <taxon>Bacteria</taxon>
        <taxon>Bacillati</taxon>
        <taxon>Bacillota</taxon>
        <taxon>Bacilli</taxon>
        <taxon>Bacillales</taxon>
        <taxon>Caryophanaceae</taxon>
        <taxon>Planococcus</taxon>
    </lineage>
</organism>
<dbReference type="KEGG" id="pll:I858_008330"/>
<evidence type="ECO:0000259" key="1">
    <source>
        <dbReference type="PROSITE" id="PS51819"/>
    </source>
</evidence>
<dbReference type="CDD" id="cd08346">
    <property type="entry name" value="PcpA_N_like"/>
    <property type="match status" value="1"/>
</dbReference>
<dbReference type="CDD" id="cd08347">
    <property type="entry name" value="PcpA_C_like"/>
    <property type="match status" value="1"/>
</dbReference>
<dbReference type="InterPro" id="IPR037523">
    <property type="entry name" value="VOC_core"/>
</dbReference>
<dbReference type="InterPro" id="IPR052537">
    <property type="entry name" value="Extradiol_RC_dioxygenase"/>
</dbReference>
<dbReference type="Gene3D" id="3.10.180.10">
    <property type="entry name" value="2,3-Dihydroxybiphenyl 1,2-Dioxygenase, domain 1"/>
    <property type="match status" value="2"/>
</dbReference>
<proteinExistence type="predicted"/>
<gene>
    <name evidence="2" type="ORF">I858_008330</name>
</gene>
<keyword evidence="2" id="KW-0560">Oxidoreductase</keyword>
<dbReference type="OrthoDB" id="9785698at2"/>
<feature type="domain" description="VOC" evidence="1">
    <location>
        <begin position="6"/>
        <end position="130"/>
    </location>
</feature>
<keyword evidence="2" id="KW-0223">Dioxygenase</keyword>
<accession>A0A1B1S1D4</accession>
<dbReference type="Pfam" id="PF00903">
    <property type="entry name" value="Glyoxalase"/>
    <property type="match status" value="2"/>
</dbReference>
<dbReference type="GO" id="GO:0051213">
    <property type="term" value="F:dioxygenase activity"/>
    <property type="evidence" value="ECO:0007669"/>
    <property type="project" value="UniProtKB-KW"/>
</dbReference>
<evidence type="ECO:0000313" key="2">
    <source>
        <dbReference type="EMBL" id="ANU27000.1"/>
    </source>
</evidence>
<dbReference type="STRING" id="1302659.I858_008330"/>
<protein>
    <submittedName>
        <fullName evidence="2">Ring-cleaving dioxygenase</fullName>
    </submittedName>
</protein>
<dbReference type="InterPro" id="IPR029068">
    <property type="entry name" value="Glyas_Bleomycin-R_OHBP_Dase"/>
</dbReference>
<sequence>MKKTTGIHHITAIVGHPQENVDFYAGVLGLRLVKKTINFDDPGTYHLYFGNQGGEPGTIITFFPWANAFQGKIGAGQVGVISFVVPTGALSFWEKRLGKLNINFGKEQRFNETYVIFEDPHGLQLELVERQAGKQNDFAFGDVTPEVAIKGFAGATLLSARPEQTAKTLEEVMGLEKVGEEGDLIRFHSSSEIGNIIDLKATPLGRGEMGVGTVHHIAWRANDDQDQVEWQEFVRNQGFGVTEVKDRNYFNAIYFREHGEILFEIATDPPGFAHDESLETMGENLMLPPQYEQHREKVKESLIPFEVRSVDTTK</sequence>
<evidence type="ECO:0000313" key="3">
    <source>
        <dbReference type="Proteomes" id="UP000053354"/>
    </source>
</evidence>